<proteinExistence type="predicted"/>
<protein>
    <submittedName>
        <fullName evidence="1">Uncharacterized protein</fullName>
    </submittedName>
</protein>
<dbReference type="AlphaFoldDB" id="A0A4C1XPJ2"/>
<evidence type="ECO:0000313" key="1">
    <source>
        <dbReference type="EMBL" id="GBP64494.1"/>
    </source>
</evidence>
<organism evidence="1 2">
    <name type="scientific">Eumeta variegata</name>
    <name type="common">Bagworm moth</name>
    <name type="synonym">Eumeta japonica</name>
    <dbReference type="NCBI Taxonomy" id="151549"/>
    <lineage>
        <taxon>Eukaryota</taxon>
        <taxon>Metazoa</taxon>
        <taxon>Ecdysozoa</taxon>
        <taxon>Arthropoda</taxon>
        <taxon>Hexapoda</taxon>
        <taxon>Insecta</taxon>
        <taxon>Pterygota</taxon>
        <taxon>Neoptera</taxon>
        <taxon>Endopterygota</taxon>
        <taxon>Lepidoptera</taxon>
        <taxon>Glossata</taxon>
        <taxon>Ditrysia</taxon>
        <taxon>Tineoidea</taxon>
        <taxon>Psychidae</taxon>
        <taxon>Oiketicinae</taxon>
        <taxon>Eumeta</taxon>
    </lineage>
</organism>
<gene>
    <name evidence="1" type="ORF">EVAR_49292_1</name>
</gene>
<sequence length="150" mass="17009">MELEGGHRNSVIKRRNRIEFGLVFNDAKEIHLVLANALHDRLARSAAINQIGLICEVHSSNLDTSLTWLVGICANRMHLACLELKRTSPSIVPRWLSHITIQAQRQALEWRRNMITKFKAGSPRRVCGTSVGDGSQIYRRDTETKHRSSV</sequence>
<reference evidence="1 2" key="1">
    <citation type="journal article" date="2019" name="Commun. Biol.">
        <title>The bagworm genome reveals a unique fibroin gene that provides high tensile strength.</title>
        <authorList>
            <person name="Kono N."/>
            <person name="Nakamura H."/>
            <person name="Ohtoshi R."/>
            <person name="Tomita M."/>
            <person name="Numata K."/>
            <person name="Arakawa K."/>
        </authorList>
    </citation>
    <scope>NUCLEOTIDE SEQUENCE [LARGE SCALE GENOMIC DNA]</scope>
</reference>
<keyword evidence="2" id="KW-1185">Reference proteome</keyword>
<evidence type="ECO:0000313" key="2">
    <source>
        <dbReference type="Proteomes" id="UP000299102"/>
    </source>
</evidence>
<comment type="caution">
    <text evidence="1">The sequence shown here is derived from an EMBL/GenBank/DDBJ whole genome shotgun (WGS) entry which is preliminary data.</text>
</comment>
<dbReference type="EMBL" id="BGZK01000899">
    <property type="protein sequence ID" value="GBP64494.1"/>
    <property type="molecule type" value="Genomic_DNA"/>
</dbReference>
<accession>A0A4C1XPJ2</accession>
<dbReference type="Proteomes" id="UP000299102">
    <property type="component" value="Unassembled WGS sequence"/>
</dbReference>
<name>A0A4C1XPJ2_EUMVA</name>